<reference evidence="4 5" key="1">
    <citation type="journal article" date="2015" name="Genome Announc.">
        <title>Genome Sequence of Mushroom Soft-Rot Pathogen Janthinobacterium agaricidamnosum.</title>
        <authorList>
            <person name="Graupner K."/>
            <person name="Lackner G."/>
            <person name="Hertweck C."/>
        </authorList>
    </citation>
    <scope>NUCLEOTIDE SEQUENCE [LARGE SCALE GENOMIC DNA]</scope>
    <source>
        <strain evidence="5">NBRC 102515 / DSM 9628</strain>
    </source>
</reference>
<dbReference type="PATRIC" id="fig|1349767.4.peg.4012"/>
<name>W0V6J1_9BURK</name>
<dbReference type="EMBL" id="HG322949">
    <property type="protein sequence ID" value="CDG82897.1"/>
    <property type="molecule type" value="Genomic_DNA"/>
</dbReference>
<dbReference type="HOGENOM" id="CLU_2012540_0_0_4"/>
<feature type="domain" description="HPt" evidence="3">
    <location>
        <begin position="9"/>
        <end position="116"/>
    </location>
</feature>
<gene>
    <name evidence="4" type="ORF">GJA_2262</name>
</gene>
<feature type="modified residue" description="Phosphohistidine" evidence="2">
    <location>
        <position position="56"/>
    </location>
</feature>
<dbReference type="GO" id="GO:0004672">
    <property type="term" value="F:protein kinase activity"/>
    <property type="evidence" value="ECO:0007669"/>
    <property type="project" value="UniProtKB-ARBA"/>
</dbReference>
<dbReference type="OrthoDB" id="8706006at2"/>
<dbReference type="Pfam" id="PF01627">
    <property type="entry name" value="Hpt"/>
    <property type="match status" value="1"/>
</dbReference>
<dbReference type="AlphaFoldDB" id="W0V6J1"/>
<accession>W0V6J1</accession>
<protein>
    <submittedName>
        <fullName evidence="4">Hpt domain protein</fullName>
    </submittedName>
</protein>
<dbReference type="GO" id="GO:0000160">
    <property type="term" value="P:phosphorelay signal transduction system"/>
    <property type="evidence" value="ECO:0007669"/>
    <property type="project" value="UniProtKB-KW"/>
</dbReference>
<dbReference type="RefSeq" id="WP_038491860.1">
    <property type="nucleotide sequence ID" value="NZ_BCTH01000078.1"/>
</dbReference>
<proteinExistence type="predicted"/>
<dbReference type="Proteomes" id="UP000027604">
    <property type="component" value="Chromosome I"/>
</dbReference>
<evidence type="ECO:0000256" key="1">
    <source>
        <dbReference type="ARBA" id="ARBA00023012"/>
    </source>
</evidence>
<sequence length="123" mass="12899">MATPIDPDFRSRLQALSDKFALGVPALMSAIGQALAACRTEGLGALQLTALHRALHAVAGSAGTFGFGALGQECRRIEQLLRPLMDDAAAAGREWPLLAPQIDQLLAWAAVDPKATPYVPLPG</sequence>
<dbReference type="InterPro" id="IPR036641">
    <property type="entry name" value="HPT_dom_sf"/>
</dbReference>
<dbReference type="Gene3D" id="1.20.120.160">
    <property type="entry name" value="HPT domain"/>
    <property type="match status" value="1"/>
</dbReference>
<dbReference type="PROSITE" id="PS50894">
    <property type="entry name" value="HPT"/>
    <property type="match status" value="1"/>
</dbReference>
<evidence type="ECO:0000256" key="2">
    <source>
        <dbReference type="PROSITE-ProRule" id="PRU00110"/>
    </source>
</evidence>
<keyword evidence="1" id="KW-0902">Two-component regulatory system</keyword>
<dbReference type="STRING" id="1349767.GJA_2262"/>
<dbReference type="KEGG" id="jag:GJA_2262"/>
<dbReference type="InterPro" id="IPR008207">
    <property type="entry name" value="Sig_transdc_His_kin_Hpt_dom"/>
</dbReference>
<evidence type="ECO:0000313" key="4">
    <source>
        <dbReference type="EMBL" id="CDG82897.1"/>
    </source>
</evidence>
<keyword evidence="2" id="KW-0597">Phosphoprotein</keyword>
<organism evidence="4 5">
    <name type="scientific">Janthinobacterium agaricidamnosum NBRC 102515 = DSM 9628</name>
    <dbReference type="NCBI Taxonomy" id="1349767"/>
    <lineage>
        <taxon>Bacteria</taxon>
        <taxon>Pseudomonadati</taxon>
        <taxon>Pseudomonadota</taxon>
        <taxon>Betaproteobacteria</taxon>
        <taxon>Burkholderiales</taxon>
        <taxon>Oxalobacteraceae</taxon>
        <taxon>Janthinobacterium</taxon>
    </lineage>
</organism>
<evidence type="ECO:0000259" key="3">
    <source>
        <dbReference type="PROSITE" id="PS50894"/>
    </source>
</evidence>
<keyword evidence="5" id="KW-1185">Reference proteome</keyword>
<dbReference type="SUPFAM" id="SSF47226">
    <property type="entry name" value="Histidine-containing phosphotransfer domain, HPT domain"/>
    <property type="match status" value="1"/>
</dbReference>
<evidence type="ECO:0000313" key="5">
    <source>
        <dbReference type="Proteomes" id="UP000027604"/>
    </source>
</evidence>
<dbReference type="eggNOG" id="ENOG50316DY">
    <property type="taxonomic scope" value="Bacteria"/>
</dbReference>